<dbReference type="OrthoDB" id="3208495at2759"/>
<feature type="compositionally biased region" description="Pro residues" evidence="1">
    <location>
        <begin position="910"/>
        <end position="920"/>
    </location>
</feature>
<keyword evidence="3" id="KW-1185">Reference proteome</keyword>
<evidence type="ECO:0000256" key="1">
    <source>
        <dbReference type="SAM" id="MobiDB-lite"/>
    </source>
</evidence>
<feature type="compositionally biased region" description="Basic and acidic residues" evidence="1">
    <location>
        <begin position="1240"/>
        <end position="1249"/>
    </location>
</feature>
<name>A0A165FX54_EXIGL</name>
<feature type="region of interest" description="Disordered" evidence="1">
    <location>
        <begin position="906"/>
        <end position="950"/>
    </location>
</feature>
<gene>
    <name evidence="2" type="ORF">EXIGLDRAFT_677825</name>
</gene>
<organism evidence="2 3">
    <name type="scientific">Exidia glandulosa HHB12029</name>
    <dbReference type="NCBI Taxonomy" id="1314781"/>
    <lineage>
        <taxon>Eukaryota</taxon>
        <taxon>Fungi</taxon>
        <taxon>Dikarya</taxon>
        <taxon>Basidiomycota</taxon>
        <taxon>Agaricomycotina</taxon>
        <taxon>Agaricomycetes</taxon>
        <taxon>Auriculariales</taxon>
        <taxon>Exidiaceae</taxon>
        <taxon>Exidia</taxon>
    </lineage>
</organism>
<dbReference type="PANTHER" id="PTHR24216:SF65">
    <property type="entry name" value="PAXILLIN-LIKE PROTEIN 1"/>
    <property type="match status" value="1"/>
</dbReference>
<feature type="region of interest" description="Disordered" evidence="1">
    <location>
        <begin position="45"/>
        <end position="211"/>
    </location>
</feature>
<feature type="compositionally biased region" description="Pro residues" evidence="1">
    <location>
        <begin position="1219"/>
        <end position="1235"/>
    </location>
</feature>
<feature type="compositionally biased region" description="Acidic residues" evidence="1">
    <location>
        <begin position="1266"/>
        <end position="1284"/>
    </location>
</feature>
<reference evidence="2 3" key="1">
    <citation type="journal article" date="2016" name="Mol. Biol. Evol.">
        <title>Comparative Genomics of Early-Diverging Mushroom-Forming Fungi Provides Insights into the Origins of Lignocellulose Decay Capabilities.</title>
        <authorList>
            <person name="Nagy L.G."/>
            <person name="Riley R."/>
            <person name="Tritt A."/>
            <person name="Adam C."/>
            <person name="Daum C."/>
            <person name="Floudas D."/>
            <person name="Sun H."/>
            <person name="Yadav J.S."/>
            <person name="Pangilinan J."/>
            <person name="Larsson K.H."/>
            <person name="Matsuura K."/>
            <person name="Barry K."/>
            <person name="Labutti K."/>
            <person name="Kuo R."/>
            <person name="Ohm R.A."/>
            <person name="Bhattacharya S.S."/>
            <person name="Shirouzu T."/>
            <person name="Yoshinaga Y."/>
            <person name="Martin F.M."/>
            <person name="Grigoriev I.V."/>
            <person name="Hibbett D.S."/>
        </authorList>
    </citation>
    <scope>NUCLEOTIDE SEQUENCE [LARGE SCALE GENOMIC DNA]</scope>
    <source>
        <strain evidence="2 3">HHB12029</strain>
    </source>
</reference>
<feature type="compositionally biased region" description="Pro residues" evidence="1">
    <location>
        <begin position="78"/>
        <end position="87"/>
    </location>
</feature>
<feature type="compositionally biased region" description="Acidic residues" evidence="1">
    <location>
        <begin position="115"/>
        <end position="125"/>
    </location>
</feature>
<accession>A0A165FX54</accession>
<protein>
    <submittedName>
        <fullName evidence="2">Uncharacterized protein</fullName>
    </submittedName>
</protein>
<feature type="compositionally biased region" description="Basic and acidic residues" evidence="1">
    <location>
        <begin position="130"/>
        <end position="140"/>
    </location>
</feature>
<evidence type="ECO:0000313" key="2">
    <source>
        <dbReference type="EMBL" id="KZV89662.1"/>
    </source>
</evidence>
<feature type="region of interest" description="Disordered" evidence="1">
    <location>
        <begin position="1200"/>
        <end position="1316"/>
    </location>
</feature>
<dbReference type="Proteomes" id="UP000077266">
    <property type="component" value="Unassembled WGS sequence"/>
</dbReference>
<sequence length="1316" mass="149748">MERCPCGRTLYADMVVSHRARCPTYNAHEASTAAAGQAALLQQINERAKKRVAPVPPPGEPQSKKKKLPPWLQSRRAPSPPPAPAPAPASSSSSEMHARSQETTVSDNIDRGYSDDFDAPYEEFENSFGLDKDREEHAEDGVGVPLPQPSAEDDTEDDTRPGPYNLRRRPARVPNLMPQRLEPLEEVSIDPDPTPAESNEQGVKGPAPEKVRTQPNIFGLWKEYDYRPSSDPEKFGDATDCLAPKLRSPPAQPSVRPHDNLVQCRSHELLLEWQSSGTGEKCFEDTERLVNVLRHPDFNQHDFADNSWAKAFRALGASLDGNDDWYNPEVHVDIPLLKQFRAENDGAPSIELILKGFRHRKLCGLMRYLLENDPSCANWTFEPYRVFVTREDGTTERVYGQVYWSDEMIEEHANVQKLFIPESRGGRLPRCIIVFMFGSDAMALSSFGTASAWPGYTMFGNQDKYIRSKPSANAVHHIAQFDKLPDAVQDFIKSRTNGKAAKRALLTFCKRESIHKSWEILLDDEFLQAYEFGMIINCVDGVRRLCFPRILTYSADYPERALIACTKDKGTCLCPRCLISKPLVPKLGLHADMQRRQSKARIDDENRQRKVRLARDLIFKHGIAVDSTALDPLLKDQSLTPITNAFSKRLAPLGFNFFKIFVCDILHDWEKGAFEMILIHMLRVLNTFDKNLLPELDERFRLIGTFGRTTIRKFHNNVSELKRLAARDFEDILQCAIPPFDRLAPEASDLDDLFMDLLFVSADWHAASKLRMHTESSVNGIDLATRQLGTGIRKLKDDTDGLQAKELPRETRARQRRYDTIAAVSGNRAAPATAQTRQLNLEIPKMHLLGYVSTDIRRIGTTDNYDTRLVESAHRRIKRAFRVTNHHNEAAQLTAIERRRGRLSLLAATAPPPPPPPPSVPGRRARKPIRPASSEDVPPSTQPADQYNISKDQRFAVDISHFTARDLDDPATKNFFPQLKSHLLERLGFPYDMPDDRFSEGAQRKVTIVNGKLYLHRTLRLNYTTYDLRRDQDSINPRTDHRDIMFLSEDDRRNAHPYWYARVLNIFHLYVQRVDRPREPPQRVDVLWIRWFGEDTQWRDGWARRRLPRVGFVPDTDPDAFGFLDPATVIRGCHLMPAVAEGRRSDLLPYDRSTARRDGEVDDWTNFYVGIFVDRDMWYRYRGGGVGHRFTLPTRPNAWFPLRPARSRQPQPEENAPAPQEPPPEPAPEPEPEPAPLHEASIEDLHQQAEELAAVESRGTLASYSFEDDDDDEEDGDWEPEGGEAMDGSFDGPVDSSDDELGYDLDDEDANIDDEL</sequence>
<dbReference type="InParanoid" id="A0A165FX54"/>
<feature type="compositionally biased region" description="Low complexity" evidence="1">
    <location>
        <begin position="1209"/>
        <end position="1218"/>
    </location>
</feature>
<evidence type="ECO:0000313" key="3">
    <source>
        <dbReference type="Proteomes" id="UP000077266"/>
    </source>
</evidence>
<dbReference type="InterPro" id="IPR041078">
    <property type="entry name" value="Plavaka"/>
</dbReference>
<dbReference type="Pfam" id="PF18759">
    <property type="entry name" value="Plavaka"/>
    <property type="match status" value="1"/>
</dbReference>
<dbReference type="PANTHER" id="PTHR24216">
    <property type="entry name" value="PAXILLIN-RELATED"/>
    <property type="match status" value="1"/>
</dbReference>
<dbReference type="STRING" id="1314781.A0A165FX54"/>
<feature type="compositionally biased region" description="Acidic residues" evidence="1">
    <location>
        <begin position="1296"/>
        <end position="1316"/>
    </location>
</feature>
<proteinExistence type="predicted"/>
<dbReference type="EMBL" id="KV426067">
    <property type="protein sequence ID" value="KZV89662.1"/>
    <property type="molecule type" value="Genomic_DNA"/>
</dbReference>